<evidence type="ECO:0000313" key="3">
    <source>
        <dbReference type="Proteomes" id="UP000691718"/>
    </source>
</evidence>
<protein>
    <submittedName>
        <fullName evidence="2">(apollo) hypothetical protein</fullName>
    </submittedName>
</protein>
<keyword evidence="3" id="KW-1185">Reference proteome</keyword>
<dbReference type="EMBL" id="CAJQZP010000008">
    <property type="protein sequence ID" value="CAG4931422.1"/>
    <property type="molecule type" value="Genomic_DNA"/>
</dbReference>
<evidence type="ECO:0000256" key="1">
    <source>
        <dbReference type="SAM" id="MobiDB-lite"/>
    </source>
</evidence>
<proteinExistence type="predicted"/>
<evidence type="ECO:0000313" key="2">
    <source>
        <dbReference type="EMBL" id="CAG4931422.1"/>
    </source>
</evidence>
<dbReference type="OrthoDB" id="8058166at2759"/>
<name>A0A8S3VZZ0_PARAO</name>
<comment type="caution">
    <text evidence="2">The sequence shown here is derived from an EMBL/GenBank/DDBJ whole genome shotgun (WGS) entry which is preliminary data.</text>
</comment>
<gene>
    <name evidence="2" type="ORF">PAPOLLO_LOCUS383</name>
</gene>
<reference evidence="2" key="1">
    <citation type="submission" date="2021-04" db="EMBL/GenBank/DDBJ databases">
        <authorList>
            <person name="Tunstrom K."/>
        </authorList>
    </citation>
    <scope>NUCLEOTIDE SEQUENCE</scope>
</reference>
<organism evidence="2 3">
    <name type="scientific">Parnassius apollo</name>
    <name type="common">Apollo butterfly</name>
    <name type="synonym">Papilio apollo</name>
    <dbReference type="NCBI Taxonomy" id="110799"/>
    <lineage>
        <taxon>Eukaryota</taxon>
        <taxon>Metazoa</taxon>
        <taxon>Ecdysozoa</taxon>
        <taxon>Arthropoda</taxon>
        <taxon>Hexapoda</taxon>
        <taxon>Insecta</taxon>
        <taxon>Pterygota</taxon>
        <taxon>Neoptera</taxon>
        <taxon>Endopterygota</taxon>
        <taxon>Lepidoptera</taxon>
        <taxon>Glossata</taxon>
        <taxon>Ditrysia</taxon>
        <taxon>Papilionoidea</taxon>
        <taxon>Papilionidae</taxon>
        <taxon>Parnassiinae</taxon>
        <taxon>Parnassini</taxon>
        <taxon>Parnassius</taxon>
        <taxon>Parnassius</taxon>
    </lineage>
</organism>
<dbReference type="AlphaFoldDB" id="A0A8S3VZZ0"/>
<dbReference type="Proteomes" id="UP000691718">
    <property type="component" value="Unassembled WGS sequence"/>
</dbReference>
<sequence length="147" mass="16168">MRKYLDTGLCMKTEKSPNKDLESYLVKCGIKLQHQLALSTSKAGFEATGIYPFNPDRIPEEAYAPSIPTYNPMPIVDDKDTDTDVSESLLHEAASNISAINTPLSDNNFNSLSASTEQIGNSATNPCQNITVCNEPKKSFYDMLKTP</sequence>
<feature type="region of interest" description="Disordered" evidence="1">
    <location>
        <begin position="62"/>
        <end position="81"/>
    </location>
</feature>
<accession>A0A8S3VZZ0</accession>